<proteinExistence type="predicted"/>
<dbReference type="EMBL" id="LHXJ01000014">
    <property type="protein sequence ID" value="KXA91275.1"/>
    <property type="molecule type" value="Genomic_DNA"/>
</dbReference>
<reference evidence="1 2" key="1">
    <citation type="journal article" date="2016" name="Sci. Rep.">
        <title>Metabolic traits of an uncultured archaeal lineage -MSBL1- from brine pools of the Red Sea.</title>
        <authorList>
            <person name="Mwirichia R."/>
            <person name="Alam I."/>
            <person name="Rashid M."/>
            <person name="Vinu M."/>
            <person name="Ba-Alawi W."/>
            <person name="Anthony Kamau A."/>
            <person name="Kamanda Ngugi D."/>
            <person name="Goker M."/>
            <person name="Klenk H.P."/>
            <person name="Bajic V."/>
            <person name="Stingl U."/>
        </authorList>
    </citation>
    <scope>NUCLEOTIDE SEQUENCE [LARGE SCALE GENOMIC DNA]</scope>
    <source>
        <strain evidence="1">SCGC-AAA259A05</strain>
    </source>
</reference>
<accession>A0A133UAR9</accession>
<keyword evidence="2" id="KW-1185">Reference proteome</keyword>
<dbReference type="Proteomes" id="UP000070163">
    <property type="component" value="Unassembled WGS sequence"/>
</dbReference>
<dbReference type="AlphaFoldDB" id="A0A133UAR9"/>
<name>A0A133UAR9_9EURY</name>
<evidence type="ECO:0000313" key="1">
    <source>
        <dbReference type="EMBL" id="KXA91275.1"/>
    </source>
</evidence>
<organism evidence="1 2">
    <name type="scientific">candidate division MSBL1 archaeon SCGC-AAA259A05</name>
    <dbReference type="NCBI Taxonomy" id="1698259"/>
    <lineage>
        <taxon>Archaea</taxon>
        <taxon>Methanobacteriati</taxon>
        <taxon>Methanobacteriota</taxon>
        <taxon>candidate division MSBL1</taxon>
    </lineage>
</organism>
<evidence type="ECO:0008006" key="3">
    <source>
        <dbReference type="Google" id="ProtNLM"/>
    </source>
</evidence>
<protein>
    <recommendedName>
        <fullName evidence="3">CARDB domain-containing protein</fullName>
    </recommendedName>
</protein>
<comment type="caution">
    <text evidence="1">The sequence shown here is derived from an EMBL/GenBank/DDBJ whole genome shotgun (WGS) entry which is preliminary data.</text>
</comment>
<sequence length="89" mass="9717">MQELGYYTDGPEMILENGKFEPMVGGLVENFVVGGEGPPDFEVSDLSTNRKTVEPGELVTASVRVTNTGERKDLILSNSPSMERLKPKS</sequence>
<gene>
    <name evidence="1" type="ORF">AKJ57_01775</name>
</gene>
<evidence type="ECO:0000313" key="2">
    <source>
        <dbReference type="Proteomes" id="UP000070163"/>
    </source>
</evidence>